<evidence type="ECO:0000256" key="2">
    <source>
        <dbReference type="SAM" id="MobiDB-lite"/>
    </source>
</evidence>
<comment type="caution">
    <text evidence="3">The sequence shown here is derived from an EMBL/GenBank/DDBJ whole genome shotgun (WGS) entry which is preliminary data.</text>
</comment>
<protein>
    <submittedName>
        <fullName evidence="3">Uncharacterized protein</fullName>
    </submittedName>
</protein>
<accession>A0AAN7T1L6</accession>
<dbReference type="AlphaFoldDB" id="A0AAN7T1L6"/>
<dbReference type="EMBL" id="JAVRRJ010000003">
    <property type="protein sequence ID" value="KAK5086499.1"/>
    <property type="molecule type" value="Genomic_DNA"/>
</dbReference>
<evidence type="ECO:0000313" key="4">
    <source>
        <dbReference type="Proteomes" id="UP001309876"/>
    </source>
</evidence>
<feature type="compositionally biased region" description="Acidic residues" evidence="2">
    <location>
        <begin position="131"/>
        <end position="156"/>
    </location>
</feature>
<gene>
    <name evidence="3" type="ORF">LTR05_003667</name>
</gene>
<keyword evidence="1" id="KW-0175">Coiled coil</keyword>
<evidence type="ECO:0000313" key="3">
    <source>
        <dbReference type="EMBL" id="KAK5086499.1"/>
    </source>
</evidence>
<evidence type="ECO:0000256" key="1">
    <source>
        <dbReference type="SAM" id="Coils"/>
    </source>
</evidence>
<feature type="region of interest" description="Disordered" evidence="2">
    <location>
        <begin position="1"/>
        <end position="31"/>
    </location>
</feature>
<feature type="coiled-coil region" evidence="1">
    <location>
        <begin position="193"/>
        <end position="237"/>
    </location>
</feature>
<proteinExistence type="predicted"/>
<organism evidence="3 4">
    <name type="scientific">Lithohypha guttulata</name>
    <dbReference type="NCBI Taxonomy" id="1690604"/>
    <lineage>
        <taxon>Eukaryota</taxon>
        <taxon>Fungi</taxon>
        <taxon>Dikarya</taxon>
        <taxon>Ascomycota</taxon>
        <taxon>Pezizomycotina</taxon>
        <taxon>Eurotiomycetes</taxon>
        <taxon>Chaetothyriomycetidae</taxon>
        <taxon>Chaetothyriales</taxon>
        <taxon>Trichomeriaceae</taxon>
        <taxon>Lithohypha</taxon>
    </lineage>
</organism>
<feature type="region of interest" description="Disordered" evidence="2">
    <location>
        <begin position="343"/>
        <end position="380"/>
    </location>
</feature>
<name>A0AAN7T1L6_9EURO</name>
<feature type="compositionally biased region" description="Low complexity" evidence="2">
    <location>
        <begin position="21"/>
        <end position="31"/>
    </location>
</feature>
<reference evidence="3 4" key="1">
    <citation type="submission" date="2023-08" db="EMBL/GenBank/DDBJ databases">
        <title>Black Yeasts Isolated from many extreme environments.</title>
        <authorList>
            <person name="Coleine C."/>
            <person name="Stajich J.E."/>
            <person name="Selbmann L."/>
        </authorList>
    </citation>
    <scope>NUCLEOTIDE SEQUENCE [LARGE SCALE GENOMIC DNA]</scope>
    <source>
        <strain evidence="3 4">CCFEE 5910</strain>
    </source>
</reference>
<sequence>MAQEDTSIVVERSLTPGHNISASSESRPASSYTLHSNFADSAVDMNATTPIVSPDVFLKSQANYFEPEEHTLPLNVDQSLSDKMRRLAAVAWTLEQDDSMPVKKRRMLHGMLEQLESCLEHTTGDARGEDNVQDDVDETAQSDPTREEEADQEEEDVWIDESDLIAVRDSLSATVKAMRMRFEEQYHLHQLTAQKLEATAQRCLDQERRAEDLLRKMQQLRLENHTLGTANDQLRDKLSHVEDEAVRNEVAVKAMSSAVKGLEGWIDNANPSIQPSMAPSTSKRQRVVIRGKGRFRGRYLVDEDGNEIVADNAADAAVEHQELHEGVKAWLRGFRDVEEELKYHEPLDSPNRSPTRGRFHTADHNEADDWGDFQSGESSK</sequence>
<feature type="region of interest" description="Disordered" evidence="2">
    <location>
        <begin position="124"/>
        <end position="156"/>
    </location>
</feature>
<dbReference type="Proteomes" id="UP001309876">
    <property type="component" value="Unassembled WGS sequence"/>
</dbReference>
<keyword evidence="4" id="KW-1185">Reference proteome</keyword>